<name>A0A9P5CRW6_CRYP1</name>
<organism evidence="2 3">
    <name type="scientific">Cryphonectria parasitica (strain ATCC 38755 / EP155)</name>
    <dbReference type="NCBI Taxonomy" id="660469"/>
    <lineage>
        <taxon>Eukaryota</taxon>
        <taxon>Fungi</taxon>
        <taxon>Dikarya</taxon>
        <taxon>Ascomycota</taxon>
        <taxon>Pezizomycotina</taxon>
        <taxon>Sordariomycetes</taxon>
        <taxon>Sordariomycetidae</taxon>
        <taxon>Diaporthales</taxon>
        <taxon>Cryphonectriaceae</taxon>
        <taxon>Cryphonectria-Endothia species complex</taxon>
        <taxon>Cryphonectria</taxon>
    </lineage>
</organism>
<feature type="compositionally biased region" description="Polar residues" evidence="1">
    <location>
        <begin position="304"/>
        <end position="313"/>
    </location>
</feature>
<protein>
    <recommendedName>
        <fullName evidence="4">Nitrogen regulatory protein areA GATA-like domain-containing protein</fullName>
    </recommendedName>
</protein>
<feature type="compositionally biased region" description="Basic and acidic residues" evidence="1">
    <location>
        <begin position="428"/>
        <end position="441"/>
    </location>
</feature>
<evidence type="ECO:0008006" key="4">
    <source>
        <dbReference type="Google" id="ProtNLM"/>
    </source>
</evidence>
<dbReference type="OrthoDB" id="5424234at2759"/>
<accession>A0A9P5CRW6</accession>
<keyword evidence="3" id="KW-1185">Reference proteome</keyword>
<evidence type="ECO:0000313" key="3">
    <source>
        <dbReference type="Proteomes" id="UP000803844"/>
    </source>
</evidence>
<feature type="compositionally biased region" description="Basic and acidic residues" evidence="1">
    <location>
        <begin position="118"/>
        <end position="135"/>
    </location>
</feature>
<dbReference type="Proteomes" id="UP000803844">
    <property type="component" value="Unassembled WGS sequence"/>
</dbReference>
<feature type="compositionally biased region" description="Polar residues" evidence="1">
    <location>
        <begin position="283"/>
        <end position="295"/>
    </location>
</feature>
<feature type="compositionally biased region" description="Polar residues" evidence="1">
    <location>
        <begin position="196"/>
        <end position="217"/>
    </location>
</feature>
<feature type="compositionally biased region" description="Polar residues" evidence="1">
    <location>
        <begin position="335"/>
        <end position="350"/>
    </location>
</feature>
<feature type="compositionally biased region" description="Basic and acidic residues" evidence="1">
    <location>
        <begin position="577"/>
        <end position="589"/>
    </location>
</feature>
<dbReference type="RefSeq" id="XP_040779639.1">
    <property type="nucleotide sequence ID" value="XM_040920169.1"/>
</dbReference>
<evidence type="ECO:0000313" key="2">
    <source>
        <dbReference type="EMBL" id="KAF3768678.1"/>
    </source>
</evidence>
<dbReference type="AlphaFoldDB" id="A0A9P5CRW6"/>
<dbReference type="EMBL" id="MU032345">
    <property type="protein sequence ID" value="KAF3768678.1"/>
    <property type="molecule type" value="Genomic_DNA"/>
</dbReference>
<feature type="compositionally biased region" description="Basic and acidic residues" evidence="1">
    <location>
        <begin position="558"/>
        <end position="570"/>
    </location>
</feature>
<feature type="compositionally biased region" description="Basic and acidic residues" evidence="1">
    <location>
        <begin position="370"/>
        <end position="391"/>
    </location>
</feature>
<feature type="region of interest" description="Disordered" evidence="1">
    <location>
        <begin position="502"/>
        <end position="589"/>
    </location>
</feature>
<gene>
    <name evidence="2" type="ORF">M406DRAFT_327098</name>
</gene>
<proteinExistence type="predicted"/>
<feature type="compositionally biased region" description="Low complexity" evidence="1">
    <location>
        <begin position="146"/>
        <end position="157"/>
    </location>
</feature>
<dbReference type="GeneID" id="63837298"/>
<feature type="compositionally biased region" description="Pro residues" evidence="1">
    <location>
        <begin position="99"/>
        <end position="114"/>
    </location>
</feature>
<comment type="caution">
    <text evidence="2">The sequence shown here is derived from an EMBL/GenBank/DDBJ whole genome shotgun (WGS) entry which is preliminary data.</text>
</comment>
<feature type="region of interest" description="Disordered" evidence="1">
    <location>
        <begin position="93"/>
        <end position="486"/>
    </location>
</feature>
<feature type="compositionally biased region" description="Polar residues" evidence="1">
    <location>
        <begin position="395"/>
        <end position="409"/>
    </location>
</feature>
<evidence type="ECO:0000256" key="1">
    <source>
        <dbReference type="SAM" id="MobiDB-lite"/>
    </source>
</evidence>
<reference evidence="2" key="1">
    <citation type="journal article" date="2020" name="Phytopathology">
        <title>Genome sequence of the chestnut blight fungus Cryphonectria parasitica EP155: A fundamental resource for an archetypical invasive plant pathogen.</title>
        <authorList>
            <person name="Crouch J.A."/>
            <person name="Dawe A."/>
            <person name="Aerts A."/>
            <person name="Barry K."/>
            <person name="Churchill A.C.L."/>
            <person name="Grimwood J."/>
            <person name="Hillman B."/>
            <person name="Milgroom M.G."/>
            <person name="Pangilinan J."/>
            <person name="Smith M."/>
            <person name="Salamov A."/>
            <person name="Schmutz J."/>
            <person name="Yadav J."/>
            <person name="Grigoriev I.V."/>
            <person name="Nuss D."/>
        </authorList>
    </citation>
    <scope>NUCLEOTIDE SEQUENCE</scope>
    <source>
        <strain evidence="2">EP155</strain>
    </source>
</reference>
<feature type="compositionally biased region" description="Low complexity" evidence="1">
    <location>
        <begin position="261"/>
        <end position="274"/>
    </location>
</feature>
<sequence>MAAEEIAEVLAMLLPPGLLFDSPQIYVEVAKLPVVPLEDVRRHWYAYTSMYKKLQDPTACRLENFWWHVWGSDRRHLSGKTLARLWEQIASGPTAVPLRGPPVPPPPLSRPPIPHAQSMHESDRSEQPLDGDPRNTRSKAQAAQTSMPLPQSLAPSSSRPPPSHPILKKPRGPSNSGPRPTARFVDVPDSEEDETTQQSSGSPQNGNGASQSDSTGKNRVPARSAPRTRSPSKTERKSAAGKKFVASSNALKRRPVLPRRQSSQSSTGSAGSDTTVKDGDSPTPRQSHLHQSSVVAASKEDSFSGRQAVSGLTSPAEVPQLSAKQLGKLPAVETEPTNQTTAKGPQQSGLRTVMNAKPPKRTSSPLSQGEKTKASTEASRECAKSTIEKPAADTTVLSNSPPVPSNKSLGSLDGATGRKTPQRTGLGRNHESTKEKAEETRVAGNVPRRPSSVHATGAAPAMVRLKSNEPKRMSPGPVSAGSFKSPSVVGMSKLAVKGGFDFETPRARPFDEDLPPLGADEPDIRKTSVLDSRFTPTQPNPAPAPPMGRSKSQLTLLLERDKSRSGDRPRNGSASSQHDDGKDNGKRQG</sequence>